<feature type="transmembrane region" description="Helical" evidence="1">
    <location>
        <begin position="107"/>
        <end position="129"/>
    </location>
</feature>
<gene>
    <name evidence="2" type="ORF">OU421_12265</name>
</gene>
<dbReference type="Pfam" id="PF09971">
    <property type="entry name" value="DUF2206"/>
    <property type="match status" value="1"/>
</dbReference>
<dbReference type="KEGG" id="mou:OU421_12265"/>
<dbReference type="GeneID" id="76835889"/>
<accession>A0A9X9S3U4</accession>
<feature type="transmembrane region" description="Helical" evidence="1">
    <location>
        <begin position="46"/>
        <end position="65"/>
    </location>
</feature>
<reference evidence="2" key="1">
    <citation type="submission" date="2022-11" db="EMBL/GenBank/DDBJ databases">
        <title>Complete genome sequence of Methanogenium organophilum DSM 3596.</title>
        <authorList>
            <person name="Chen S.-C."/>
            <person name="Lai S.-J."/>
            <person name="You Y.-T."/>
        </authorList>
    </citation>
    <scope>NUCLEOTIDE SEQUENCE</scope>
    <source>
        <strain evidence="2">DSM 3596</strain>
    </source>
</reference>
<protein>
    <submittedName>
        <fullName evidence="2">DUF2206 domain-containing protein</fullName>
    </submittedName>
</protein>
<feature type="transmembrane region" description="Helical" evidence="1">
    <location>
        <begin position="174"/>
        <end position="192"/>
    </location>
</feature>
<dbReference type="EMBL" id="CP113361">
    <property type="protein sequence ID" value="WAI01171.1"/>
    <property type="molecule type" value="Genomic_DNA"/>
</dbReference>
<feature type="transmembrane region" description="Helical" evidence="1">
    <location>
        <begin position="204"/>
        <end position="224"/>
    </location>
</feature>
<evidence type="ECO:0000313" key="3">
    <source>
        <dbReference type="Proteomes" id="UP001163096"/>
    </source>
</evidence>
<proteinExistence type="predicted"/>
<dbReference type="InterPro" id="IPR018701">
    <property type="entry name" value="DUF2206_membrane"/>
</dbReference>
<feature type="transmembrane region" description="Helical" evidence="1">
    <location>
        <begin position="302"/>
        <end position="319"/>
    </location>
</feature>
<feature type="transmembrane region" description="Helical" evidence="1">
    <location>
        <begin position="355"/>
        <end position="375"/>
    </location>
</feature>
<dbReference type="AlphaFoldDB" id="A0A9X9S3U4"/>
<evidence type="ECO:0000313" key="2">
    <source>
        <dbReference type="EMBL" id="WAI01171.1"/>
    </source>
</evidence>
<feature type="transmembrane region" description="Helical" evidence="1">
    <location>
        <begin position="275"/>
        <end position="295"/>
    </location>
</feature>
<feature type="transmembrane region" description="Helical" evidence="1">
    <location>
        <begin position="149"/>
        <end position="168"/>
    </location>
</feature>
<sequence>MKLSDPFQMNDWPIIPLLKLVIALHLVLVGLITLEYLGFSIPVLRQLISFLYIIYIPGMLVLRILGMHNLKSSETLLYSIGSSIAVLMFTGCVMNIVYPFFGIQRPFSTIPMILTISGIILILCILCYIRDKEFAIPHFINIDRKDYPVIFGLLLIPCLSVLGTHLMNVHHNNILLMFMIVVIALVAILIGFDKVIPTKFYPLAIFVLTLSLLFHKSLISMNLWGWDIFHEYYLANLVIENSFWDSTIRANTNAMLSIVSLIPFFSSICDMDPVWVLKIIYPFIFSLVPLGLYVAVKKQTNMKIAFFSMFFFISIFTFYSEMLALARQQIAELFLVLTILVMIDKTMDRRKSLHLLYLFGASIIVSHYGLTWIYLFSLIAVWILLILMENSKIWAFKEIIYSKIRKIVDKSQGNSGQIPVPFRTITLAYVLFFIMFTIFWYITFSSGSVLDSVIAIGERIVTSISDDFMNPEAAQGMSVIVTEATSMLHTITKYLHFVTIFFIIVGLFICVILRDKFKFENEYVAFSEINFLICVGGVTIPYFANALNTTRLYHITLIFLAPFCIIGALIVFSIIFRHFFKGNSYGAISIFFVIFLLFNSGFVDEIATGKSTSIALDHTAIESTTDSELFNDREVSGAQWLDSVHNDLIFVDEIRRNLFKSFGYLYTETLPDNSSKMWGHAYLYLGTYNIMEKQSRTEEHETTATTIMNNDSMSVFLNRNKIFANGGAEVYYK</sequence>
<keyword evidence="1" id="KW-0472">Membrane</keyword>
<name>A0A9X9S3U4_METOG</name>
<keyword evidence="1" id="KW-0812">Transmembrane</keyword>
<feature type="transmembrane region" description="Helical" evidence="1">
    <location>
        <begin position="555"/>
        <end position="576"/>
    </location>
</feature>
<dbReference type="RefSeq" id="WP_268186389.1">
    <property type="nucleotide sequence ID" value="NZ_CP113361.1"/>
</dbReference>
<organism evidence="2 3">
    <name type="scientific">Methanogenium organophilum</name>
    <dbReference type="NCBI Taxonomy" id="2199"/>
    <lineage>
        <taxon>Archaea</taxon>
        <taxon>Methanobacteriati</taxon>
        <taxon>Methanobacteriota</taxon>
        <taxon>Stenosarchaea group</taxon>
        <taxon>Methanomicrobia</taxon>
        <taxon>Methanomicrobiales</taxon>
        <taxon>Methanomicrobiaceae</taxon>
        <taxon>Methanogenium</taxon>
    </lineage>
</organism>
<feature type="transmembrane region" description="Helical" evidence="1">
    <location>
        <begin position="494"/>
        <end position="513"/>
    </location>
</feature>
<feature type="transmembrane region" description="Helical" evidence="1">
    <location>
        <begin position="12"/>
        <end position="34"/>
    </location>
</feature>
<dbReference type="Proteomes" id="UP001163096">
    <property type="component" value="Chromosome"/>
</dbReference>
<feature type="transmembrane region" description="Helical" evidence="1">
    <location>
        <begin position="583"/>
        <end position="603"/>
    </location>
</feature>
<keyword evidence="3" id="KW-1185">Reference proteome</keyword>
<keyword evidence="1" id="KW-1133">Transmembrane helix</keyword>
<feature type="transmembrane region" description="Helical" evidence="1">
    <location>
        <begin position="525"/>
        <end position="543"/>
    </location>
</feature>
<feature type="transmembrane region" description="Helical" evidence="1">
    <location>
        <begin position="420"/>
        <end position="442"/>
    </location>
</feature>
<feature type="transmembrane region" description="Helical" evidence="1">
    <location>
        <begin position="77"/>
        <end position="101"/>
    </location>
</feature>
<evidence type="ECO:0000256" key="1">
    <source>
        <dbReference type="SAM" id="Phobius"/>
    </source>
</evidence>
<feature type="transmembrane region" description="Helical" evidence="1">
    <location>
        <begin position="325"/>
        <end position="343"/>
    </location>
</feature>